<gene>
    <name evidence="8" type="ORF">K444DRAFT_689148</name>
</gene>
<evidence type="ECO:0000256" key="5">
    <source>
        <dbReference type="ARBA" id="ARBA00023128"/>
    </source>
</evidence>
<dbReference type="AlphaFoldDB" id="A0A2J6TV26"/>
<name>A0A2J6TV26_9HELO</name>
<protein>
    <recommendedName>
        <fullName evidence="10">DUF676 domain-containing protein</fullName>
    </recommendedName>
</protein>
<dbReference type="InterPro" id="IPR052374">
    <property type="entry name" value="SERAC1"/>
</dbReference>
<keyword evidence="4" id="KW-0256">Endoplasmic reticulum</keyword>
<dbReference type="OrthoDB" id="5097106at2759"/>
<dbReference type="EMBL" id="KZ613740">
    <property type="protein sequence ID" value="PMD66882.1"/>
    <property type="molecule type" value="Genomic_DNA"/>
</dbReference>
<evidence type="ECO:0000256" key="1">
    <source>
        <dbReference type="ARBA" id="ARBA00004173"/>
    </source>
</evidence>
<comment type="subcellular location">
    <subcellularLocation>
        <location evidence="2">Endoplasmic reticulum</location>
    </subcellularLocation>
    <subcellularLocation>
        <location evidence="3">Membrane</location>
    </subcellularLocation>
    <subcellularLocation>
        <location evidence="1">Mitochondrion</location>
    </subcellularLocation>
</comment>
<organism evidence="8 9">
    <name type="scientific">Hyaloscypha bicolor E</name>
    <dbReference type="NCBI Taxonomy" id="1095630"/>
    <lineage>
        <taxon>Eukaryota</taxon>
        <taxon>Fungi</taxon>
        <taxon>Dikarya</taxon>
        <taxon>Ascomycota</taxon>
        <taxon>Pezizomycotina</taxon>
        <taxon>Leotiomycetes</taxon>
        <taxon>Helotiales</taxon>
        <taxon>Hyaloscyphaceae</taxon>
        <taxon>Hyaloscypha</taxon>
        <taxon>Hyaloscypha bicolor</taxon>
    </lineage>
</organism>
<sequence length="436" mass="49387">MVSRRPRSSRQPDATKHDTVQRPAKKRRTGTRNDAPLESLEPTADSNKSQWTTYRVSPIPNTYNATSFHDALRISLRLESHTTLTIHSFGSDWSQQRTATITFSDTPSGLYSVGVDDVCGKTTEWKVNIVHPLSTQTDTVCIDTHFKGFTPVSPLANDEEHLIDCIAIHGWGSHALGGFKAHNDTYMWLRDSLAKDLPRLRVFIYGYACDLTTAESISGVDDYADTLRRLLRNRRVPLVFIAHSLGGIVLKHALIRMKESSDDDDNYNLISVYGALFFGVPSQGMDTEALAAMVGDKPQRYDLSLLDQEVGHRLRHRQHEDFCRALDFKDSKIIQFFETRKTSTVIEVVTKKWTRAGPKKLLVNPASATFGRPWETSDDFKVSIDADHSDMVKFSQFDQDGYIKARDELRRFAEQAMTVIEKRLQHRSINSTIPLP</sequence>
<dbReference type="GO" id="GO:0016020">
    <property type="term" value="C:membrane"/>
    <property type="evidence" value="ECO:0007669"/>
    <property type="project" value="UniProtKB-SubCell"/>
</dbReference>
<dbReference type="InParanoid" id="A0A2J6TV26"/>
<evidence type="ECO:0000256" key="2">
    <source>
        <dbReference type="ARBA" id="ARBA00004240"/>
    </source>
</evidence>
<feature type="region of interest" description="Disordered" evidence="7">
    <location>
        <begin position="1"/>
        <end position="51"/>
    </location>
</feature>
<evidence type="ECO:0000256" key="6">
    <source>
        <dbReference type="ARBA" id="ARBA00023136"/>
    </source>
</evidence>
<keyword evidence="5" id="KW-0496">Mitochondrion</keyword>
<reference evidence="8 9" key="1">
    <citation type="submission" date="2016-04" db="EMBL/GenBank/DDBJ databases">
        <title>A degradative enzymes factory behind the ericoid mycorrhizal symbiosis.</title>
        <authorList>
            <consortium name="DOE Joint Genome Institute"/>
            <person name="Martino E."/>
            <person name="Morin E."/>
            <person name="Grelet G."/>
            <person name="Kuo A."/>
            <person name="Kohler A."/>
            <person name="Daghino S."/>
            <person name="Barry K."/>
            <person name="Choi C."/>
            <person name="Cichocki N."/>
            <person name="Clum A."/>
            <person name="Copeland A."/>
            <person name="Hainaut M."/>
            <person name="Haridas S."/>
            <person name="Labutti K."/>
            <person name="Lindquist E."/>
            <person name="Lipzen A."/>
            <person name="Khouja H.-R."/>
            <person name="Murat C."/>
            <person name="Ohm R."/>
            <person name="Olson A."/>
            <person name="Spatafora J."/>
            <person name="Veneault-Fourrey C."/>
            <person name="Henrissat B."/>
            <person name="Grigoriev I."/>
            <person name="Martin F."/>
            <person name="Perotto S."/>
        </authorList>
    </citation>
    <scope>NUCLEOTIDE SEQUENCE [LARGE SCALE GENOMIC DNA]</scope>
    <source>
        <strain evidence="8 9">E</strain>
    </source>
</reference>
<dbReference type="Gene3D" id="3.40.50.1820">
    <property type="entry name" value="alpha/beta hydrolase"/>
    <property type="match status" value="1"/>
</dbReference>
<dbReference type="RefSeq" id="XP_024743786.1">
    <property type="nucleotide sequence ID" value="XM_024887729.1"/>
</dbReference>
<keyword evidence="6" id="KW-0472">Membrane</keyword>
<dbReference type="Proteomes" id="UP000235371">
    <property type="component" value="Unassembled WGS sequence"/>
</dbReference>
<dbReference type="SUPFAM" id="SSF53474">
    <property type="entry name" value="alpha/beta-Hydrolases"/>
    <property type="match status" value="1"/>
</dbReference>
<dbReference type="GeneID" id="36595805"/>
<evidence type="ECO:0000256" key="3">
    <source>
        <dbReference type="ARBA" id="ARBA00004370"/>
    </source>
</evidence>
<keyword evidence="9" id="KW-1185">Reference proteome</keyword>
<evidence type="ECO:0000313" key="9">
    <source>
        <dbReference type="Proteomes" id="UP000235371"/>
    </source>
</evidence>
<dbReference type="GO" id="GO:0005739">
    <property type="term" value="C:mitochondrion"/>
    <property type="evidence" value="ECO:0007669"/>
    <property type="project" value="UniProtKB-SubCell"/>
</dbReference>
<evidence type="ECO:0000256" key="4">
    <source>
        <dbReference type="ARBA" id="ARBA00022824"/>
    </source>
</evidence>
<evidence type="ECO:0008006" key="10">
    <source>
        <dbReference type="Google" id="ProtNLM"/>
    </source>
</evidence>
<evidence type="ECO:0000256" key="7">
    <source>
        <dbReference type="SAM" id="MobiDB-lite"/>
    </source>
</evidence>
<dbReference type="GO" id="GO:0005783">
    <property type="term" value="C:endoplasmic reticulum"/>
    <property type="evidence" value="ECO:0007669"/>
    <property type="project" value="UniProtKB-SubCell"/>
</dbReference>
<accession>A0A2J6TV26</accession>
<evidence type="ECO:0000313" key="8">
    <source>
        <dbReference type="EMBL" id="PMD66882.1"/>
    </source>
</evidence>
<dbReference type="PANTHER" id="PTHR48182:SF2">
    <property type="entry name" value="PROTEIN SERAC1"/>
    <property type="match status" value="1"/>
</dbReference>
<dbReference type="InterPro" id="IPR029058">
    <property type="entry name" value="AB_hydrolase_fold"/>
</dbReference>
<dbReference type="PANTHER" id="PTHR48182">
    <property type="entry name" value="PROTEIN SERAC1"/>
    <property type="match status" value="1"/>
</dbReference>
<proteinExistence type="predicted"/>